<keyword evidence="2" id="KW-1185">Reference proteome</keyword>
<evidence type="ECO:0000313" key="2">
    <source>
        <dbReference type="Proteomes" id="UP001066276"/>
    </source>
</evidence>
<sequence length="88" mass="10251">MGKSDKVQAKLQFKSRKAHKERSEGVAMLEEALEGAMDVLMYRMDRMLDRLDGHTECLDQLEWRVSEPKDEHGTLEIAQKKVDKFLLM</sequence>
<protein>
    <submittedName>
        <fullName evidence="1">Uncharacterized protein</fullName>
    </submittedName>
</protein>
<gene>
    <name evidence="1" type="ORF">NDU88_003959</name>
</gene>
<organism evidence="1 2">
    <name type="scientific">Pleurodeles waltl</name>
    <name type="common">Iberian ribbed newt</name>
    <dbReference type="NCBI Taxonomy" id="8319"/>
    <lineage>
        <taxon>Eukaryota</taxon>
        <taxon>Metazoa</taxon>
        <taxon>Chordata</taxon>
        <taxon>Craniata</taxon>
        <taxon>Vertebrata</taxon>
        <taxon>Euteleostomi</taxon>
        <taxon>Amphibia</taxon>
        <taxon>Batrachia</taxon>
        <taxon>Caudata</taxon>
        <taxon>Salamandroidea</taxon>
        <taxon>Salamandridae</taxon>
        <taxon>Pleurodelinae</taxon>
        <taxon>Pleurodeles</taxon>
    </lineage>
</organism>
<name>A0AAV7W8G1_PLEWA</name>
<dbReference type="Proteomes" id="UP001066276">
    <property type="component" value="Chromosome 1_2"/>
</dbReference>
<reference evidence="1" key="1">
    <citation type="journal article" date="2022" name="bioRxiv">
        <title>Sequencing and chromosome-scale assembly of the giantPleurodeles waltlgenome.</title>
        <authorList>
            <person name="Brown T."/>
            <person name="Elewa A."/>
            <person name="Iarovenko S."/>
            <person name="Subramanian E."/>
            <person name="Araus A.J."/>
            <person name="Petzold A."/>
            <person name="Susuki M."/>
            <person name="Suzuki K.-i.T."/>
            <person name="Hayashi T."/>
            <person name="Toyoda A."/>
            <person name="Oliveira C."/>
            <person name="Osipova E."/>
            <person name="Leigh N.D."/>
            <person name="Simon A."/>
            <person name="Yun M.H."/>
        </authorList>
    </citation>
    <scope>NUCLEOTIDE SEQUENCE</scope>
    <source>
        <strain evidence="1">20211129_DDA</strain>
        <tissue evidence="1">Liver</tissue>
    </source>
</reference>
<comment type="caution">
    <text evidence="1">The sequence shown here is derived from an EMBL/GenBank/DDBJ whole genome shotgun (WGS) entry which is preliminary data.</text>
</comment>
<dbReference type="EMBL" id="JANPWB010000002">
    <property type="protein sequence ID" value="KAJ1208575.1"/>
    <property type="molecule type" value="Genomic_DNA"/>
</dbReference>
<evidence type="ECO:0000313" key="1">
    <source>
        <dbReference type="EMBL" id="KAJ1208575.1"/>
    </source>
</evidence>
<proteinExistence type="predicted"/>
<dbReference type="AlphaFoldDB" id="A0AAV7W8G1"/>
<accession>A0AAV7W8G1</accession>